<dbReference type="Pfam" id="PF00874">
    <property type="entry name" value="PRD"/>
    <property type="match status" value="1"/>
</dbReference>
<gene>
    <name evidence="15" type="ORF">TK11N_01810</name>
    <name evidence="16" type="ORF">TK2N_01780</name>
</gene>
<dbReference type="Gene3D" id="1.10.10.10">
    <property type="entry name" value="Winged helix-like DNA-binding domain superfamily/Winged helix DNA-binding domain"/>
    <property type="match status" value="1"/>
</dbReference>
<dbReference type="Proteomes" id="UP000886607">
    <property type="component" value="Unassembled WGS sequence"/>
</dbReference>
<dbReference type="Gene3D" id="3.40.50.2300">
    <property type="match status" value="1"/>
</dbReference>
<dbReference type="EMBL" id="BKBO01000002">
    <property type="protein sequence ID" value="GEQ48329.1"/>
    <property type="molecule type" value="Genomic_DNA"/>
</dbReference>
<keyword evidence="4" id="KW-0597">Phosphoprotein</keyword>
<dbReference type="Gene3D" id="3.40.930.10">
    <property type="entry name" value="Mannitol-specific EII, Chain A"/>
    <property type="match status" value="1"/>
</dbReference>
<evidence type="ECO:0000313" key="17">
    <source>
        <dbReference type="Proteomes" id="UP000886597"/>
    </source>
</evidence>
<dbReference type="InterPro" id="IPR016152">
    <property type="entry name" value="PTrfase/Anion_transptr"/>
</dbReference>
<evidence type="ECO:0000256" key="6">
    <source>
        <dbReference type="ARBA" id="ARBA00022683"/>
    </source>
</evidence>
<evidence type="ECO:0000256" key="10">
    <source>
        <dbReference type="ARBA" id="ARBA00041175"/>
    </source>
</evidence>
<reference evidence="16" key="1">
    <citation type="submission" date="2019-08" db="EMBL/GenBank/DDBJ databases">
        <authorList>
            <person name="Ishikawa M."/>
            <person name="Suzuki T."/>
            <person name="Matsutani M."/>
        </authorList>
    </citation>
    <scope>NUCLEOTIDE SEQUENCE</scope>
    <source>
        <strain evidence="16">7C1</strain>
        <strain evidence="15">8C4</strain>
    </source>
</reference>
<feature type="domain" description="PRD" evidence="14">
    <location>
        <begin position="288"/>
        <end position="396"/>
    </location>
</feature>
<evidence type="ECO:0000256" key="4">
    <source>
        <dbReference type="ARBA" id="ARBA00022553"/>
    </source>
</evidence>
<feature type="domain" description="PTS EIIB type-2" evidence="13">
    <location>
        <begin position="403"/>
        <end position="490"/>
    </location>
</feature>
<evidence type="ECO:0000256" key="11">
    <source>
        <dbReference type="ARBA" id="ARBA00042072"/>
    </source>
</evidence>
<feature type="domain" description="PTS EIIA type-2" evidence="12">
    <location>
        <begin position="542"/>
        <end position="683"/>
    </location>
</feature>
<dbReference type="PANTHER" id="PTHR36203:SF1">
    <property type="entry name" value="ASCORBATE-SPECIFIC PTS SYSTEM EIIA COMPONENT"/>
    <property type="match status" value="1"/>
</dbReference>
<evidence type="ECO:0000259" key="14">
    <source>
        <dbReference type="PROSITE" id="PS51372"/>
    </source>
</evidence>
<keyword evidence="5" id="KW-0808">Transferase</keyword>
<evidence type="ECO:0000313" key="15">
    <source>
        <dbReference type="EMBL" id="GEQ48329.1"/>
    </source>
</evidence>
<dbReference type="InterPro" id="IPR013011">
    <property type="entry name" value="PTS_EIIB_2"/>
</dbReference>
<protein>
    <recommendedName>
        <fullName evidence="10">Ascorbate-specific PTS system EIIA component</fullName>
    </recommendedName>
    <alternativeName>
        <fullName evidence="11">Ascorbate-specific phosphotransferase enzyme IIA component</fullName>
    </alternativeName>
</protein>
<evidence type="ECO:0000256" key="1">
    <source>
        <dbReference type="ARBA" id="ARBA00004496"/>
    </source>
</evidence>
<dbReference type="GO" id="GO:0016301">
    <property type="term" value="F:kinase activity"/>
    <property type="evidence" value="ECO:0007669"/>
    <property type="project" value="UniProtKB-KW"/>
</dbReference>
<dbReference type="PROSITE" id="PS51372">
    <property type="entry name" value="PRD_2"/>
    <property type="match status" value="1"/>
</dbReference>
<dbReference type="Pfam" id="PF05043">
    <property type="entry name" value="Mga"/>
    <property type="match status" value="1"/>
</dbReference>
<dbReference type="Proteomes" id="UP000886597">
    <property type="component" value="Unassembled WGS sequence"/>
</dbReference>
<evidence type="ECO:0000256" key="2">
    <source>
        <dbReference type="ARBA" id="ARBA00022448"/>
    </source>
</evidence>
<keyword evidence="7" id="KW-0418">Kinase</keyword>
<keyword evidence="3" id="KW-0963">Cytoplasm</keyword>
<dbReference type="SUPFAM" id="SSF55804">
    <property type="entry name" value="Phoshotransferase/anion transport protein"/>
    <property type="match status" value="1"/>
</dbReference>
<dbReference type="SUPFAM" id="SSF52794">
    <property type="entry name" value="PTS system IIB component-like"/>
    <property type="match status" value="1"/>
</dbReference>
<dbReference type="RefSeq" id="WP_202583454.1">
    <property type="nucleotide sequence ID" value="NZ_BKBO01000002.1"/>
</dbReference>
<dbReference type="EMBL" id="BKBQ01000002">
    <property type="protein sequence ID" value="GEQ53334.1"/>
    <property type="molecule type" value="Genomic_DNA"/>
</dbReference>
<dbReference type="InterPro" id="IPR051351">
    <property type="entry name" value="Ascorbate-PTS_EIIA_comp"/>
</dbReference>
<reference evidence="16" key="2">
    <citation type="journal article" date="2020" name="Int. Dairy J.">
        <title>Lactic acid bacterial diversity in Brie cheese focusing on salt concentration and pH of isolation medium and characterisation of halophilic and alkaliphilic lactic acid bacterial isolates.</title>
        <authorList>
            <person name="Unno R."/>
            <person name="Matsutani M."/>
            <person name="Suzuki T."/>
            <person name="Kodama K."/>
            <person name="Matsushita H."/>
            <person name="Yamasato K."/>
            <person name="Koizumi Y."/>
            <person name="Ishikawa M."/>
        </authorList>
    </citation>
    <scope>NUCLEOTIDE SEQUENCE</scope>
    <source>
        <strain evidence="16">7C1</strain>
        <strain evidence="15">8C4</strain>
    </source>
</reference>
<dbReference type="PROSITE" id="PS51094">
    <property type="entry name" value="PTS_EIIA_TYPE_2"/>
    <property type="match status" value="1"/>
</dbReference>
<dbReference type="PROSITE" id="PS51099">
    <property type="entry name" value="PTS_EIIB_TYPE_2"/>
    <property type="match status" value="1"/>
</dbReference>
<dbReference type="GO" id="GO:0006355">
    <property type="term" value="P:regulation of DNA-templated transcription"/>
    <property type="evidence" value="ECO:0007669"/>
    <property type="project" value="InterPro"/>
</dbReference>
<dbReference type="GO" id="GO:0009401">
    <property type="term" value="P:phosphoenolpyruvate-dependent sugar phosphotransferase system"/>
    <property type="evidence" value="ECO:0007669"/>
    <property type="project" value="UniProtKB-KW"/>
</dbReference>
<evidence type="ECO:0000256" key="3">
    <source>
        <dbReference type="ARBA" id="ARBA00022490"/>
    </source>
</evidence>
<dbReference type="Pfam" id="PF00359">
    <property type="entry name" value="PTS_EIIA_2"/>
    <property type="match status" value="1"/>
</dbReference>
<dbReference type="Gene3D" id="1.10.1790.10">
    <property type="entry name" value="PRD domain"/>
    <property type="match status" value="1"/>
</dbReference>
<accession>A0AAN4UBK7</accession>
<evidence type="ECO:0000259" key="13">
    <source>
        <dbReference type="PROSITE" id="PS51099"/>
    </source>
</evidence>
<keyword evidence="6" id="KW-0598">Phosphotransferase system</keyword>
<dbReference type="CDD" id="cd05568">
    <property type="entry name" value="PTS_IIB_bgl_like"/>
    <property type="match status" value="1"/>
</dbReference>
<evidence type="ECO:0000313" key="16">
    <source>
        <dbReference type="EMBL" id="GEQ53334.1"/>
    </source>
</evidence>
<dbReference type="InterPro" id="IPR002178">
    <property type="entry name" value="PTS_EIIA_type-2_dom"/>
</dbReference>
<keyword evidence="2" id="KW-0813">Transport</keyword>
<dbReference type="AlphaFoldDB" id="A0AAN4UBK7"/>
<evidence type="ECO:0000256" key="8">
    <source>
        <dbReference type="ARBA" id="ARBA00023159"/>
    </source>
</evidence>
<comment type="caution">
    <text evidence="16">The sequence shown here is derived from an EMBL/GenBank/DDBJ whole genome shotgun (WGS) entry which is preliminary data.</text>
</comment>
<dbReference type="InterPro" id="IPR036388">
    <property type="entry name" value="WH-like_DNA-bd_sf"/>
</dbReference>
<evidence type="ECO:0000256" key="9">
    <source>
        <dbReference type="ARBA" id="ARBA00037387"/>
    </source>
</evidence>
<dbReference type="InterPro" id="IPR036095">
    <property type="entry name" value="PTS_EIIB-like_sf"/>
</dbReference>
<evidence type="ECO:0000313" key="18">
    <source>
        <dbReference type="Proteomes" id="UP000886607"/>
    </source>
</evidence>
<dbReference type="GO" id="GO:0005737">
    <property type="term" value="C:cytoplasm"/>
    <property type="evidence" value="ECO:0007669"/>
    <property type="project" value="UniProtKB-SubCell"/>
</dbReference>
<keyword evidence="18" id="KW-1185">Reference proteome</keyword>
<dbReference type="InterPro" id="IPR011608">
    <property type="entry name" value="PRD"/>
</dbReference>
<dbReference type="InterPro" id="IPR007737">
    <property type="entry name" value="Mga_HTH"/>
</dbReference>
<dbReference type="GO" id="GO:0008982">
    <property type="term" value="F:protein-N(PI)-phosphohistidine-sugar phosphotransferase activity"/>
    <property type="evidence" value="ECO:0007669"/>
    <property type="project" value="InterPro"/>
</dbReference>
<proteinExistence type="predicted"/>
<comment type="subcellular location">
    <subcellularLocation>
        <location evidence="1">Cytoplasm</location>
    </subcellularLocation>
</comment>
<keyword evidence="8" id="KW-0010">Activator</keyword>
<organism evidence="16 17">
    <name type="scientific">Tetragenococcus koreensis</name>
    <dbReference type="NCBI Taxonomy" id="290335"/>
    <lineage>
        <taxon>Bacteria</taxon>
        <taxon>Bacillati</taxon>
        <taxon>Bacillota</taxon>
        <taxon>Bacilli</taxon>
        <taxon>Lactobacillales</taxon>
        <taxon>Enterococcaceae</taxon>
        <taxon>Tetragenococcus</taxon>
    </lineage>
</organism>
<dbReference type="PANTHER" id="PTHR36203">
    <property type="entry name" value="ASCORBATE-SPECIFIC PTS SYSTEM EIIA COMPONENT"/>
    <property type="match status" value="1"/>
</dbReference>
<evidence type="ECO:0000256" key="5">
    <source>
        <dbReference type="ARBA" id="ARBA00022679"/>
    </source>
</evidence>
<comment type="function">
    <text evidence="9">The phosphoenolpyruvate-dependent sugar phosphotransferase system (sugar PTS), a major carbohydrate active transport system, catalyzes the phosphorylation of incoming sugar substrates concomitantly with their translocation across the cell membrane. The enzyme II UlaABC PTS system is involved in ascorbate transport.</text>
</comment>
<name>A0AAN4UBK7_9ENTE</name>
<dbReference type="InterPro" id="IPR036634">
    <property type="entry name" value="PRD_sf"/>
</dbReference>
<dbReference type="SUPFAM" id="SSF63520">
    <property type="entry name" value="PTS-regulatory domain, PRD"/>
    <property type="match status" value="1"/>
</dbReference>
<evidence type="ECO:0000259" key="12">
    <source>
        <dbReference type="PROSITE" id="PS51094"/>
    </source>
</evidence>
<evidence type="ECO:0000256" key="7">
    <source>
        <dbReference type="ARBA" id="ARBA00022777"/>
    </source>
</evidence>
<sequence>MELDARTNQLFIEILNNPDETSTSLKKRHDLTRSQLSYALKKVNEYLDDLNLDPVTRTTNGHFIITKKTAEEFDQNNAQMAKDTYLLPEERVQLLILMLLSKTESLSMNHFIVELDVSKNTIARDLKEVEPLLAHYQLRLEYLRSKGYRIKGEEWNRRQLLTETVNTINQFINNEALLKQFGDIAQPQLAEYKRKVSVLEKRLNLRYSDDKVNDLPVLTLLLDRRIIRGKKINYDFELDYVELQETKEYKVVKEVFFPEYEKETNEIIYFTLLFLSTTLTQVDVLSKGQFETMQLAVLDMIDRFEKVAHVIIEDKSELLKQIMIHMRPAYYRIKYGMHLSEVDITRQHSREVSSIFYLVKKSVKPLEEFFEQKISDTEIFYLALFFGSHLLENNSSLLRKKSPTAVIVCTNGISVSLLMERTLKDVFPEIDFVSTMSLREFYAQEIEADLVFSSVPLETKKKYFLVKDFLTDKGKMQLRQRVMNETVVGLDESSLAEKIVANVVQQATVPDKESLFFEILKLLKDNTSENAVINNESNHFDQLMPKNGLIIEENEVSWHEALELLSQPLIEQKMIEPRYLTALKQELSGIPPYIVFRNQLALPHTEPEKGAQGVAMSFGIFKKGITAETGETIHFVVLLASDNKEKHVDALLEIMDLAGRDAVLSDLLACNDKNQVWRLLRLYRINYWG</sequence>